<dbReference type="InterPro" id="IPR025736">
    <property type="entry name" value="PucR_C-HTH_dom"/>
</dbReference>
<organism evidence="5 6">
    <name type="scientific">Streptomyces iconiensis</name>
    <dbReference type="NCBI Taxonomy" id="1384038"/>
    <lineage>
        <taxon>Bacteria</taxon>
        <taxon>Bacillati</taxon>
        <taxon>Actinomycetota</taxon>
        <taxon>Actinomycetes</taxon>
        <taxon>Kitasatosporales</taxon>
        <taxon>Streptomycetaceae</taxon>
        <taxon>Streptomyces</taxon>
    </lineage>
</organism>
<dbReference type="Pfam" id="PF13556">
    <property type="entry name" value="HTH_30"/>
    <property type="match status" value="1"/>
</dbReference>
<dbReference type="Proteomes" id="UP001214441">
    <property type="component" value="Unassembled WGS sequence"/>
</dbReference>
<dbReference type="InterPro" id="IPR025751">
    <property type="entry name" value="RsbRD_N_dom"/>
</dbReference>
<evidence type="ECO:0000259" key="4">
    <source>
        <dbReference type="Pfam" id="PF17853"/>
    </source>
</evidence>
<comment type="caution">
    <text evidence="5">The sequence shown here is derived from an EMBL/GenBank/DDBJ whole genome shotgun (WGS) entry which is preliminary data.</text>
</comment>
<dbReference type="InterPro" id="IPR042070">
    <property type="entry name" value="PucR_C-HTH_sf"/>
</dbReference>
<reference evidence="5 6" key="1">
    <citation type="submission" date="2023-05" db="EMBL/GenBank/DDBJ databases">
        <title>Streptantibioticus silvisoli sp. nov., acidotolerant actinomycetes 1 from pine litter.</title>
        <authorList>
            <person name="Swiecimska M."/>
            <person name="Golinska P."/>
            <person name="Sangal V."/>
            <person name="Wachnowicz B."/>
            <person name="Goodfellow M."/>
        </authorList>
    </citation>
    <scope>NUCLEOTIDE SEQUENCE [LARGE SCALE GENOMIC DNA]</scope>
    <source>
        <strain evidence="5 6">DSM 42109</strain>
    </source>
</reference>
<keyword evidence="6" id="KW-1185">Reference proteome</keyword>
<feature type="domain" description="CdaR GGDEF-like" evidence="4">
    <location>
        <begin position="209"/>
        <end position="326"/>
    </location>
</feature>
<dbReference type="Pfam" id="PF14361">
    <property type="entry name" value="RsbRD_N"/>
    <property type="match status" value="1"/>
</dbReference>
<gene>
    <name evidence="5" type="ORF">NMN56_024455</name>
</gene>
<name>A0ABT7A140_9ACTN</name>
<feature type="domain" description="RsbT co-antagonist protein RsbRD N-terminal" evidence="3">
    <location>
        <begin position="57"/>
        <end position="194"/>
    </location>
</feature>
<dbReference type="PANTHER" id="PTHR33744">
    <property type="entry name" value="CARBOHYDRATE DIACID REGULATOR"/>
    <property type="match status" value="1"/>
</dbReference>
<feature type="domain" description="PucR C-terminal helix-turn-helix" evidence="2">
    <location>
        <begin position="385"/>
        <end position="440"/>
    </location>
</feature>
<dbReference type="RefSeq" id="WP_274043345.1">
    <property type="nucleotide sequence ID" value="NZ_JANCPR020000026.1"/>
</dbReference>
<evidence type="ECO:0000313" key="5">
    <source>
        <dbReference type="EMBL" id="MDJ1135053.1"/>
    </source>
</evidence>
<dbReference type="InterPro" id="IPR051448">
    <property type="entry name" value="CdaR-like_regulators"/>
</dbReference>
<dbReference type="PANTHER" id="PTHR33744:SF1">
    <property type="entry name" value="DNA-BINDING TRANSCRIPTIONAL ACTIVATOR ADER"/>
    <property type="match status" value="1"/>
</dbReference>
<protein>
    <submittedName>
        <fullName evidence="5">Helix-turn-helix domain-containing protein</fullName>
    </submittedName>
</protein>
<evidence type="ECO:0000259" key="3">
    <source>
        <dbReference type="Pfam" id="PF14361"/>
    </source>
</evidence>
<evidence type="ECO:0000313" key="6">
    <source>
        <dbReference type="Proteomes" id="UP001214441"/>
    </source>
</evidence>
<sequence>MTETGRQAERQRAWVARLCPEGEVGLDRAAGPRALVEEAVARIGAGPVRWAIELNSVVVRRIVDEVPALGGGTAAVEMLRQGNEATTLRALFTLLEGPATAPPTGEATLEGIREFVRRGVPLEQVLQGVRIGHAATTEAFLRACAELVDPKAAVAEVTAISRELFSYVDDLSDTMIRTYLAEYDVWSTSAAAARADIVRSLLSDAAPGDVGEASRALGYDLRRTHEAVVVWSDSPNGGSTLQAAAIEVLRARGATTTLVVPVASGRLWAWGTVPANATRGAGPWETVAETSWETVTERLSQQRIQAALGTPGDGVAGFRRSHREAESGESIEQLRREAGRVPRHATAYADVAPVALMANDLEAAGDFVRRELGGLSARSAPMEALRTTLYHYIGAERSLVDVARRLHVARGTVTYRVKRAQEVLGHDLDERRFALHTALALAEELGDAVLLPRDADQ</sequence>
<proteinExistence type="inferred from homology"/>
<evidence type="ECO:0000259" key="2">
    <source>
        <dbReference type="Pfam" id="PF13556"/>
    </source>
</evidence>
<dbReference type="EMBL" id="JANCPR020000026">
    <property type="protein sequence ID" value="MDJ1135053.1"/>
    <property type="molecule type" value="Genomic_DNA"/>
</dbReference>
<evidence type="ECO:0000256" key="1">
    <source>
        <dbReference type="ARBA" id="ARBA00006754"/>
    </source>
</evidence>
<comment type="similarity">
    <text evidence="1">Belongs to the CdaR family.</text>
</comment>
<accession>A0ABT7A140</accession>
<dbReference type="Pfam" id="PF17853">
    <property type="entry name" value="GGDEF_2"/>
    <property type="match status" value="1"/>
</dbReference>
<dbReference type="Gene3D" id="1.10.10.2840">
    <property type="entry name" value="PucR C-terminal helix-turn-helix domain"/>
    <property type="match status" value="1"/>
</dbReference>
<dbReference type="InterPro" id="IPR041522">
    <property type="entry name" value="CdaR_GGDEF"/>
</dbReference>